<dbReference type="Gene3D" id="3.40.630.30">
    <property type="match status" value="1"/>
</dbReference>
<dbReference type="PANTHER" id="PTHR36174">
    <property type="entry name" value="LIPID II:GLYCINE GLYCYLTRANSFERASE"/>
    <property type="match status" value="1"/>
</dbReference>
<dbReference type="PANTHER" id="PTHR36174:SF1">
    <property type="entry name" value="LIPID II:GLYCINE GLYCYLTRANSFERASE"/>
    <property type="match status" value="1"/>
</dbReference>
<dbReference type="RefSeq" id="WP_066381714.1">
    <property type="nucleotide sequence ID" value="NZ_LTAZ01000004.1"/>
</dbReference>
<dbReference type="OrthoDB" id="135106at2157"/>
<keyword evidence="3" id="KW-1185">Reference proteome</keyword>
<dbReference type="PATRIC" id="fig|1008153.3.peg.1885"/>
<sequence length="340" mass="37906">MTTEYALRKADDTEWERFVENRANATVFHTLGWKRAVESAFGYTPRYRLVTDRDRTVAAVPGFEVPAVFGTTVTTPFGEYGFPLLDDESEPILAALADAIPPFETLILKESDWTETTGYSAAGFGGVETGICLQLGVDRPFEAVWDDSFASGARRNVRKARESGVTVSEADSIDPYYPLYLRTMRRLGSPPFPAAFFAALMEKLTESVTLLCANYDGEVIAGLLAFEYDDRCLIWSNASTPEVWDYKPNDLLYAEIIRRACEGDASVVDFGRNERGSNVHEFKTQFGGAETQLTSLVYPPGRTGVASIDEYKRIAPVARAFAPLVTNRTLGPWLKWWIHE</sequence>
<dbReference type="Pfam" id="PF13480">
    <property type="entry name" value="Acetyltransf_6"/>
    <property type="match status" value="1"/>
</dbReference>
<evidence type="ECO:0000313" key="3">
    <source>
        <dbReference type="Proteomes" id="UP000075321"/>
    </source>
</evidence>
<evidence type="ECO:0000259" key="1">
    <source>
        <dbReference type="Pfam" id="PF13480"/>
    </source>
</evidence>
<dbReference type="SUPFAM" id="SSF55729">
    <property type="entry name" value="Acyl-CoA N-acyltransferases (Nat)"/>
    <property type="match status" value="1"/>
</dbReference>
<dbReference type="InterPro" id="IPR016181">
    <property type="entry name" value="Acyl_CoA_acyltransferase"/>
</dbReference>
<gene>
    <name evidence="2" type="ORF">HAPAU_18560</name>
</gene>
<dbReference type="InterPro" id="IPR038740">
    <property type="entry name" value="BioF2-like_GNAT_dom"/>
</dbReference>
<feature type="domain" description="BioF2-like acetyltransferase" evidence="1">
    <location>
        <begin position="151"/>
        <end position="274"/>
    </location>
</feature>
<protein>
    <submittedName>
        <fullName evidence="2">FemAB family protein</fullName>
    </submittedName>
</protein>
<dbReference type="EMBL" id="LTAZ01000004">
    <property type="protein sequence ID" value="KYH26750.1"/>
    <property type="molecule type" value="Genomic_DNA"/>
</dbReference>
<evidence type="ECO:0000313" key="2">
    <source>
        <dbReference type="EMBL" id="KYH26750.1"/>
    </source>
</evidence>
<name>A0A151AGP8_9EURY</name>
<dbReference type="Proteomes" id="UP000075321">
    <property type="component" value="Unassembled WGS sequence"/>
</dbReference>
<comment type="caution">
    <text evidence="2">The sequence shown here is derived from an EMBL/GenBank/DDBJ whole genome shotgun (WGS) entry which is preliminary data.</text>
</comment>
<dbReference type="InterPro" id="IPR050644">
    <property type="entry name" value="PG_Glycine_Bridge_Synth"/>
</dbReference>
<dbReference type="AlphaFoldDB" id="A0A151AGP8"/>
<accession>A0A151AGP8</accession>
<organism evidence="2 3">
    <name type="scientific">Halalkalicoccus paucihalophilus</name>
    <dbReference type="NCBI Taxonomy" id="1008153"/>
    <lineage>
        <taxon>Archaea</taxon>
        <taxon>Methanobacteriati</taxon>
        <taxon>Methanobacteriota</taxon>
        <taxon>Stenosarchaea group</taxon>
        <taxon>Halobacteria</taxon>
        <taxon>Halobacteriales</taxon>
        <taxon>Halococcaceae</taxon>
        <taxon>Halalkalicoccus</taxon>
    </lineage>
</organism>
<proteinExistence type="predicted"/>
<reference evidence="2 3" key="1">
    <citation type="submission" date="2016-02" db="EMBL/GenBank/DDBJ databases">
        <title>Genome sequence of Halalkalicoccus paucihalophilus DSM 24557.</title>
        <authorList>
            <person name="Poehlein A."/>
            <person name="Daniel R."/>
        </authorList>
    </citation>
    <scope>NUCLEOTIDE SEQUENCE [LARGE SCALE GENOMIC DNA]</scope>
    <source>
        <strain evidence="2 3">DSM 24557</strain>
    </source>
</reference>